<feature type="domain" description="DUF7647" evidence="7">
    <location>
        <begin position="999"/>
        <end position="1188"/>
    </location>
</feature>
<evidence type="ECO:0000256" key="1">
    <source>
        <dbReference type="SAM" id="MobiDB-lite"/>
    </source>
</evidence>
<dbReference type="FunCoup" id="A0A2K3D3X2">
    <property type="interactions" value="247"/>
</dbReference>
<sequence length="2738" mass="283502">MDALLAVAVEEIGLEGREGCRVTDLWELVSARLPVGTITSLPTQLQDVLWRLLLNRPADVGVYITGARAAPPPKTTATGRVKKAPPNPLLQYQRLSDEEARTLGRDQASNDGFRLVASEAVRMSVLGVYEMMDTRFPLSEVQLAALEAIGRTRGRGAINADLANRMEVAYRNFFYIVKNLVTRRLIVKNPVVFAPPGVTTTVSSVLHLPRFQPAIKLGPGQMFKTVDAIRGMEVATYVLQDDNLYMRLICSTIAETEERFVVESDLKVVCGFRGKRGHRLWRRMRKKLEDGGFLRMESSNVRGRNVPCVRLMKFWQPPTEDGGEEAPEEGGAGDGEEADEEDEDDGPGGGGLTGPGARGSSALAEYSLERQLLDLVCGAGPEGVLNSDLFRRLGVSSKTYGSKLVDLIKRYNLEVAVVNRGRSVLNRITAPPPLLRAAGHTRLRSNTLTQLLRYTSTGGVLGGRRLALPPPPPQPGAGAVAAAAATAAVQASMAADGGASAGAGPSTAGPGGVAAATEEEEEGPNDGNEEGGADGEDEDEDVGAEGGSTRKQRAAKRRRTGGSAAADEGGARAVGAPHAPGGAGGAIVPVDAAAGKDKKPHWTKVITLKTEDRLKLLLDYLNKHRFIVRTQVRRLVMEWENAASGRPMAKSNAGPDIKTVRRLMERLVSSGRAKMIAVETSGFMGDNRPIETLLRPDLEPNPELLDEIRRFMAEFERKLRSECCRNALAAKKLRQSEGERVAPLLAPEQVLPPGLLSVVQAAAAEAEAAAAAAGPEGDAGALPAPDTGAYGAADGPEDDGQDALLRAAVANPDAEMQPGGGAAAAAGETPGAEGAAGAPTGGAPAAAARRTPGLQGASAGSGPQRMGLGALRNIDTVGLGRNVMRIGALEHSQRATANGLIPAKMVRVRLLHFLIAKLVGLGGFAGDPLAATEPGPEVLANMPRGLGNDMYANSAELGRQAFAFGGMGTAAAPANAGPQALAAGVVRPDRRCVSVRRLWSVMPLSVALQVLGSSCSRPPAELAQLCEAGATLGSLPREVALDVMDSTSVNRLEYLISILRRLRLLEWVVVDPATSRRPGGHVGGVYSGKNSGVMLNVLGKGVLEIPYGQDYEAPAADSGVDITTTKQGSLGTGNYVEISLANAAGLDEYWRRFEEYYRLERAGPTMIAKIKRCFPATTVTEVLSKNVWYGQRLMAAVQWLRLQAGLDRIDLTDGSQITGLAAELGLDVDVVARIVYDRRRRQPREGEDVLASVAEGGEAGEGAAGGGAGGAGGARVTTLSRRLPVRLPRLYVGVRGVTIQGKSAAAAAGDAASGDLTLLGATRKRRRSVRNMSPESRERYLSEKAAELEAKAARKAARAAVRAEKEAARQARRMMPPGRRPRRVRRGEEQDEEEGAGQGAEEARAVPTRRRLGERKRRKAGEREEGAEGEEEGDGELRRRRKKSKHRAGGEEAGGGAAAPTTFTNWLLLPTPFVDRHATAQPRRSDSGSDSGSEEERRLAGELEDEDNDDVEEEEEGDVRSVRMPSSAAPTRHQRVRWTLSEDRALMAWFVRHAAERWPRVVWKEGAGVLPYDQKICTRHMRYLKRVYPTHIGRIMDLVKRAFQYKQAMDRVRERRAAREGEYRERLRRRQLGLAPQPAGTSFMMSGPDDDEAAAPGRVQPVQDLLAAAAAVRTPAEVAAAAAAAAATVAAAAQAAAEAGEAGVAASIRKQRALDVTRAIVEGRARPAAGEAEAEPQEPPPAQQAAAPAAPLPAPAEAEPVPEDPTEAAEQAQQHAAEETELQELDAQREVYVVEALGLAEALVASFQRRKSQQIREEMQQRGTLSLGARLTTSALAAAMRQVAKRSSLGDVAATAAAVSAAEKASAAAAASGGGAATGRKPVAAPLMALMFSSAAAALPKVTTAPRPSMAITTAMSQLLGLLYHVHTAASGAGTGTATAAAWRTPAVVEALADFTRRFPAEVKTAALKQLQSRGWLLPPAPKRQLDLTPAYLMRLYGGEMPAWLFGRAATAAARLDRLLAQLRRTQQQGSSQRGDAAAAADAADAMEVDGEGEAADDAAAASADAAAEAAVADAEELALGVAVGDAERQGAAAVQRGCVVDAGRGAVVVEVGESMSISSELVAVVLARQAAGLLELLPGPVDSQAEWAGEVATTGPLVTSVKLLITPGPAAAAATAARADKAGDKDEAAAPGAAGAAAAGAPPPATIPITPPPAVVGTPVIVTPPAAATPDSVPAERTAAGRHQHQLHHHHHHHHAHHRRRDSGSGLAADDAPAQALAQPQAQHGWPWPGAYDLPPERPPLFAPAEVATSAAVRAAAVSACRAALAAEAAAASCPPAILGELMDATAALLGAAGVEGLTLAELSAQLEAAAAGDATAAAAAAAGGAQAGSGTGEDVQGDGESGAAASGRGAVKVSVALSAPATHHHIALVLRGLEAHGLLRRLGAWDAVHFVAAEHSNCLVTWPAPAPQPTPSEPQTQQSGDQPQAAAGGATAGAEAGAGAEAQAGAAQPLAGEGAATAGAPVAEVAAADAAAPTAAAAAAPAHAVPADAMNTTTTTSTGADAATAAAAPQAPLPPERPLRPWVDHTGAVNSRLWVALVTRALALVMRHPGIPEELLVSHLDTLPPQAARELLHHLAAHGRVSVRTAVGVGAGVGGGGGKAGAGGGVPRRPLLLGGGRASAGAAGFGAGGAGAGAGAGAAAGPGAAGVRPGHPQAVVHYFPVLEQYCGERMLLLPPP</sequence>
<dbReference type="EMBL" id="CM008973">
    <property type="protein sequence ID" value="PNW75230.1"/>
    <property type="molecule type" value="Genomic_DNA"/>
</dbReference>
<dbReference type="OrthoDB" id="546533at2759"/>
<feature type="compositionally biased region" description="Basic and acidic residues" evidence="1">
    <location>
        <begin position="2179"/>
        <end position="2189"/>
    </location>
</feature>
<proteinExistence type="predicted"/>
<dbReference type="ExpressionAtlas" id="A0A2K3D3X2">
    <property type="expression patterns" value="baseline"/>
</dbReference>
<feature type="region of interest" description="Disordered" evidence="1">
    <location>
        <begin position="2025"/>
        <end position="2061"/>
    </location>
</feature>
<evidence type="ECO:0000259" key="7">
    <source>
        <dbReference type="Pfam" id="PF24658"/>
    </source>
</evidence>
<evidence type="ECO:0000259" key="3">
    <source>
        <dbReference type="Pfam" id="PF23704"/>
    </source>
</evidence>
<feature type="region of interest" description="Disordered" evidence="1">
    <location>
        <begin position="2563"/>
        <end position="2582"/>
    </location>
</feature>
<dbReference type="STRING" id="3055.A0A2K3D3X2"/>
<evidence type="ECO:0000259" key="5">
    <source>
        <dbReference type="Pfam" id="PF24538"/>
    </source>
</evidence>
<dbReference type="RefSeq" id="XP_042918436.1">
    <property type="nucleotide sequence ID" value="XM_043068341.1"/>
</dbReference>
<dbReference type="PANTHER" id="PTHR16306">
    <property type="entry name" value="TRANSLIN-ASSOCIATED FACTOR X-INTERACTING PROTEIN 1"/>
    <property type="match status" value="1"/>
</dbReference>
<dbReference type="Pfam" id="PF23704">
    <property type="entry name" value="WHD_GTF3C1_N"/>
    <property type="match status" value="1"/>
</dbReference>
<dbReference type="InterPro" id="IPR056428">
    <property type="entry name" value="WH_GTF3C1"/>
</dbReference>
<evidence type="ECO:0000313" key="9">
    <source>
        <dbReference type="Proteomes" id="UP000006906"/>
    </source>
</evidence>
<dbReference type="Gramene" id="PNW75230">
    <property type="protein sequence ID" value="PNW75230"/>
    <property type="gene ID" value="CHLRE_12g518107v5"/>
</dbReference>
<organism evidence="8 9">
    <name type="scientific">Chlamydomonas reinhardtii</name>
    <name type="common">Chlamydomonas smithii</name>
    <dbReference type="NCBI Taxonomy" id="3055"/>
    <lineage>
        <taxon>Eukaryota</taxon>
        <taxon>Viridiplantae</taxon>
        <taxon>Chlorophyta</taxon>
        <taxon>core chlorophytes</taxon>
        <taxon>Chlorophyceae</taxon>
        <taxon>CS clade</taxon>
        <taxon>Chlamydomonadales</taxon>
        <taxon>Chlamydomonadaceae</taxon>
        <taxon>Chlamydomonas</taxon>
    </lineage>
</organism>
<feature type="region of interest" description="Disordered" evidence="1">
    <location>
        <begin position="774"/>
        <end position="800"/>
    </location>
</feature>
<feature type="region of interest" description="Disordered" evidence="1">
    <location>
        <begin position="496"/>
        <end position="582"/>
    </location>
</feature>
<feature type="domain" description="DUF7646" evidence="6">
    <location>
        <begin position="362"/>
        <end position="429"/>
    </location>
</feature>
<dbReference type="InParanoid" id="A0A2K3D3X2"/>
<dbReference type="Pfam" id="PF24658">
    <property type="entry name" value="DUF7647"/>
    <property type="match status" value="1"/>
</dbReference>
<feature type="compositionally biased region" description="Acidic residues" evidence="1">
    <location>
        <begin position="1502"/>
        <end position="1517"/>
    </location>
</feature>
<evidence type="ECO:0000259" key="2">
    <source>
        <dbReference type="Pfam" id="PF04182"/>
    </source>
</evidence>
<feature type="compositionally biased region" description="Low complexity" evidence="1">
    <location>
        <begin position="2216"/>
        <end position="2232"/>
    </location>
</feature>
<feature type="region of interest" description="Disordered" evidence="1">
    <location>
        <begin position="316"/>
        <end position="358"/>
    </location>
</feature>
<feature type="region of interest" description="Disordered" evidence="1">
    <location>
        <begin position="2387"/>
        <end position="2406"/>
    </location>
</feature>
<feature type="compositionally biased region" description="Gly residues" evidence="1">
    <location>
        <begin position="1257"/>
        <end position="1273"/>
    </location>
</feature>
<feature type="compositionally biased region" description="Acidic residues" evidence="1">
    <location>
        <begin position="517"/>
        <end position="543"/>
    </location>
</feature>
<feature type="compositionally biased region" description="Basic and acidic residues" evidence="1">
    <location>
        <begin position="1476"/>
        <end position="1487"/>
    </location>
</feature>
<feature type="compositionally biased region" description="Low complexity" evidence="1">
    <location>
        <begin position="2268"/>
        <end position="2284"/>
    </location>
</feature>
<feature type="compositionally biased region" description="Low complexity" evidence="1">
    <location>
        <begin position="2025"/>
        <end position="2044"/>
    </location>
</feature>
<dbReference type="GeneID" id="66055576"/>
<dbReference type="OMA" id="RCFPATT"/>
<feature type="compositionally biased region" description="Low complexity" evidence="1">
    <location>
        <begin position="571"/>
        <end position="582"/>
    </location>
</feature>
<name>A0A2K3D3X2_CHLRE</name>
<dbReference type="InterPro" id="IPR056063">
    <property type="entry name" value="DUF7646"/>
</dbReference>
<feature type="compositionally biased region" description="Low complexity" evidence="1">
    <location>
        <begin position="2475"/>
        <end position="2507"/>
    </location>
</feature>
<feature type="domain" description="DUF7599" evidence="5">
    <location>
        <begin position="240"/>
        <end position="321"/>
    </location>
</feature>
<feature type="compositionally biased region" description="Gly residues" evidence="1">
    <location>
        <begin position="347"/>
        <end position="357"/>
    </location>
</feature>
<evidence type="ECO:0000259" key="4">
    <source>
        <dbReference type="Pfam" id="PF24101"/>
    </source>
</evidence>
<feature type="compositionally biased region" description="Low complexity" evidence="1">
    <location>
        <begin position="823"/>
        <end position="853"/>
    </location>
</feature>
<dbReference type="InterPro" id="IPR056467">
    <property type="entry name" value="eWH_GTF3C1"/>
</dbReference>
<dbReference type="Pfam" id="PF04182">
    <property type="entry name" value="B-block_TFIIIC"/>
    <property type="match status" value="1"/>
</dbReference>
<dbReference type="Pfam" id="PF24657">
    <property type="entry name" value="DUF7646"/>
    <property type="match status" value="1"/>
</dbReference>
<feature type="compositionally biased region" description="Low complexity" evidence="1">
    <location>
        <begin position="1743"/>
        <end position="1759"/>
    </location>
</feature>
<feature type="domain" description="GTF3C1 extended winged-helix" evidence="4">
    <location>
        <begin position="606"/>
        <end position="720"/>
    </location>
</feature>
<feature type="compositionally biased region" description="Basic residues" evidence="1">
    <location>
        <begin position="2241"/>
        <end position="2262"/>
    </location>
</feature>
<feature type="region of interest" description="Disordered" evidence="1">
    <location>
        <begin position="1725"/>
        <end position="1780"/>
    </location>
</feature>
<feature type="domain" description="B-block binding subunit of TFIIIC" evidence="2">
    <location>
        <begin position="141"/>
        <end position="211"/>
    </location>
</feature>
<dbReference type="Pfam" id="PF24538">
    <property type="entry name" value="DUF7599"/>
    <property type="match status" value="1"/>
</dbReference>
<dbReference type="Proteomes" id="UP000006906">
    <property type="component" value="Chromosome 12"/>
</dbReference>
<feature type="compositionally biased region" description="Basic residues" evidence="1">
    <location>
        <begin position="1438"/>
        <end position="1447"/>
    </location>
</feature>
<feature type="compositionally biased region" description="Acidic residues" evidence="1">
    <location>
        <begin position="334"/>
        <end position="346"/>
    </location>
</feature>
<gene>
    <name evidence="8" type="ORF">CHLRE_12g518107v5</name>
</gene>
<dbReference type="PANTHER" id="PTHR16306:SF0">
    <property type="entry name" value="TRANSLIN-ASSOCIATED FACTOR X-INTERACTING PROTEIN 1"/>
    <property type="match status" value="1"/>
</dbReference>
<keyword evidence="9" id="KW-1185">Reference proteome</keyword>
<dbReference type="InterPro" id="IPR007309">
    <property type="entry name" value="TFIIIC_Bblock-bd"/>
</dbReference>
<feature type="compositionally biased region" description="Pro residues" evidence="1">
    <location>
        <begin position="2202"/>
        <end position="2215"/>
    </location>
</feature>
<feature type="compositionally biased region" description="Low complexity" evidence="1">
    <location>
        <begin position="2563"/>
        <end position="2572"/>
    </location>
</feature>
<protein>
    <submittedName>
        <fullName evidence="8">Uncharacterized protein</fullName>
    </submittedName>
</protein>
<dbReference type="GO" id="GO:0005737">
    <property type="term" value="C:cytoplasm"/>
    <property type="evidence" value="ECO:0000318"/>
    <property type="project" value="GO_Central"/>
</dbReference>
<feature type="region of interest" description="Disordered" evidence="1">
    <location>
        <begin position="813"/>
        <end position="867"/>
    </location>
</feature>
<accession>A0A2K3D3X2</accession>
<feature type="compositionally biased region" description="Basic residues" evidence="1">
    <location>
        <begin position="1407"/>
        <end position="1420"/>
    </location>
</feature>
<feature type="domain" description="General transcription factor 3C polypeptide 1 winged-helix" evidence="3">
    <location>
        <begin position="1"/>
        <end position="129"/>
    </location>
</feature>
<dbReference type="InterPro" id="IPR056064">
    <property type="entry name" value="DUF7647"/>
</dbReference>
<dbReference type="KEGG" id="cre:CHLRE_12g518107v5"/>
<evidence type="ECO:0000259" key="6">
    <source>
        <dbReference type="Pfam" id="PF24657"/>
    </source>
</evidence>
<feature type="region of interest" description="Disordered" evidence="1">
    <location>
        <begin position="1637"/>
        <end position="1656"/>
    </location>
</feature>
<reference evidence="8 9" key="1">
    <citation type="journal article" date="2007" name="Science">
        <title>The Chlamydomonas genome reveals the evolution of key animal and plant functions.</title>
        <authorList>
            <person name="Merchant S.S."/>
            <person name="Prochnik S.E."/>
            <person name="Vallon O."/>
            <person name="Harris E.H."/>
            <person name="Karpowicz S.J."/>
            <person name="Witman G.B."/>
            <person name="Terry A."/>
            <person name="Salamov A."/>
            <person name="Fritz-Laylin L.K."/>
            <person name="Marechal-Drouard L."/>
            <person name="Marshall W.F."/>
            <person name="Qu L.H."/>
            <person name="Nelson D.R."/>
            <person name="Sanderfoot A.A."/>
            <person name="Spalding M.H."/>
            <person name="Kapitonov V.V."/>
            <person name="Ren Q."/>
            <person name="Ferris P."/>
            <person name="Lindquist E."/>
            <person name="Shapiro H."/>
            <person name="Lucas S.M."/>
            <person name="Grimwood J."/>
            <person name="Schmutz J."/>
            <person name="Cardol P."/>
            <person name="Cerutti H."/>
            <person name="Chanfreau G."/>
            <person name="Chen C.L."/>
            <person name="Cognat V."/>
            <person name="Croft M.T."/>
            <person name="Dent R."/>
            <person name="Dutcher S."/>
            <person name="Fernandez E."/>
            <person name="Fukuzawa H."/>
            <person name="Gonzalez-Ballester D."/>
            <person name="Gonzalez-Halphen D."/>
            <person name="Hallmann A."/>
            <person name="Hanikenne M."/>
            <person name="Hippler M."/>
            <person name="Inwood W."/>
            <person name="Jabbari K."/>
            <person name="Kalanon M."/>
            <person name="Kuras R."/>
            <person name="Lefebvre P.A."/>
            <person name="Lemaire S.D."/>
            <person name="Lobanov A.V."/>
            <person name="Lohr M."/>
            <person name="Manuell A."/>
            <person name="Meier I."/>
            <person name="Mets L."/>
            <person name="Mittag M."/>
            <person name="Mittelmeier T."/>
            <person name="Moroney J.V."/>
            <person name="Moseley J."/>
            <person name="Napoli C."/>
            <person name="Nedelcu A.M."/>
            <person name="Niyogi K."/>
            <person name="Novoselov S.V."/>
            <person name="Paulsen I.T."/>
            <person name="Pazour G."/>
            <person name="Purton S."/>
            <person name="Ral J.P."/>
            <person name="Riano-Pachon D.M."/>
            <person name="Riekhof W."/>
            <person name="Rymarquis L."/>
            <person name="Schroda M."/>
            <person name="Stern D."/>
            <person name="Umen J."/>
            <person name="Willows R."/>
            <person name="Wilson N."/>
            <person name="Zimmer S.L."/>
            <person name="Allmer J."/>
            <person name="Balk J."/>
            <person name="Bisova K."/>
            <person name="Chen C.J."/>
            <person name="Elias M."/>
            <person name="Gendler K."/>
            <person name="Hauser C."/>
            <person name="Lamb M.R."/>
            <person name="Ledford H."/>
            <person name="Long J.C."/>
            <person name="Minagawa J."/>
            <person name="Page M.D."/>
            <person name="Pan J."/>
            <person name="Pootakham W."/>
            <person name="Roje S."/>
            <person name="Rose A."/>
            <person name="Stahlberg E."/>
            <person name="Terauchi A.M."/>
            <person name="Yang P."/>
            <person name="Ball S."/>
            <person name="Bowler C."/>
            <person name="Dieckmann C.L."/>
            <person name="Gladyshev V.N."/>
            <person name="Green P."/>
            <person name="Jorgensen R."/>
            <person name="Mayfield S."/>
            <person name="Mueller-Roeber B."/>
            <person name="Rajamani S."/>
            <person name="Sayre R.T."/>
            <person name="Brokstein P."/>
            <person name="Dubchak I."/>
            <person name="Goodstein D."/>
            <person name="Hornick L."/>
            <person name="Huang Y.W."/>
            <person name="Jhaveri J."/>
            <person name="Luo Y."/>
            <person name="Martinez D."/>
            <person name="Ngau W.C."/>
            <person name="Otillar B."/>
            <person name="Poliakov A."/>
            <person name="Porter A."/>
            <person name="Szajkowski L."/>
            <person name="Werner G."/>
            <person name="Zhou K."/>
            <person name="Grigoriev I.V."/>
            <person name="Rokhsar D.S."/>
            <person name="Grossman A.R."/>
        </authorList>
    </citation>
    <scope>NUCLEOTIDE SEQUENCE [LARGE SCALE GENOMIC DNA]</scope>
    <source>
        <strain evidence="9">CC-503</strain>
    </source>
</reference>
<feature type="compositionally biased region" description="Acidic residues" evidence="1">
    <location>
        <begin position="2045"/>
        <end position="2057"/>
    </location>
</feature>
<dbReference type="InterPro" id="IPR056020">
    <property type="entry name" value="DUF7599"/>
</dbReference>
<feature type="compositionally biased region" description="Basic residues" evidence="1">
    <location>
        <begin position="550"/>
        <end position="560"/>
    </location>
</feature>
<evidence type="ECO:0000313" key="8">
    <source>
        <dbReference type="EMBL" id="PNW75230.1"/>
    </source>
</evidence>
<feature type="compositionally biased region" description="Low complexity" evidence="1">
    <location>
        <begin position="496"/>
        <end position="516"/>
    </location>
</feature>
<feature type="compositionally biased region" description="Low complexity" evidence="1">
    <location>
        <begin position="2190"/>
        <end position="2201"/>
    </location>
</feature>
<feature type="region of interest" description="Disordered" evidence="1">
    <location>
        <begin position="1254"/>
        <end position="1273"/>
    </location>
</feature>
<feature type="region of interest" description="Disordered" evidence="1">
    <location>
        <begin position="2464"/>
        <end position="2507"/>
    </location>
</feature>
<dbReference type="Pfam" id="PF24101">
    <property type="entry name" value="WHD_GTF3C1"/>
    <property type="match status" value="1"/>
</dbReference>
<feature type="compositionally biased region" description="Low complexity" evidence="1">
    <location>
        <begin position="774"/>
        <end position="785"/>
    </location>
</feature>
<feature type="region of interest" description="Disordered" evidence="1">
    <location>
        <begin position="2177"/>
        <end position="2294"/>
    </location>
</feature>
<feature type="region of interest" description="Disordered" evidence="1">
    <location>
        <begin position="1476"/>
        <end position="1535"/>
    </location>
</feature>
<feature type="region of interest" description="Disordered" evidence="1">
    <location>
        <begin position="1360"/>
        <end position="1462"/>
    </location>
</feature>